<sequence>MLSEFCPLGPFAVEVGIRQWEDLVVIPWKIVSSISKEEPGVTIKHLPRSHLLDIYLVTIVYTISRARSLNKARLAFPEFYEVYLIKTTGTGSELSSSSVNSP</sequence>
<dbReference type="EMBL" id="BJWL01000006">
    <property type="protein sequence ID" value="GFY88832.1"/>
    <property type="molecule type" value="Genomic_DNA"/>
</dbReference>
<evidence type="ECO:0000313" key="2">
    <source>
        <dbReference type="Proteomes" id="UP000585474"/>
    </source>
</evidence>
<dbReference type="AlphaFoldDB" id="A0A7J0ER70"/>
<reference evidence="1 2" key="1">
    <citation type="submission" date="2019-07" db="EMBL/GenBank/DDBJ databases">
        <title>De Novo Assembly of kiwifruit Actinidia rufa.</title>
        <authorList>
            <person name="Sugita-Konishi S."/>
            <person name="Sato K."/>
            <person name="Mori E."/>
            <person name="Abe Y."/>
            <person name="Kisaki G."/>
            <person name="Hamano K."/>
            <person name="Suezawa K."/>
            <person name="Otani M."/>
            <person name="Fukuda T."/>
            <person name="Manabe T."/>
            <person name="Gomi K."/>
            <person name="Tabuchi M."/>
            <person name="Akimitsu K."/>
            <person name="Kataoka I."/>
        </authorList>
    </citation>
    <scope>NUCLEOTIDE SEQUENCE [LARGE SCALE GENOMIC DNA]</scope>
    <source>
        <strain evidence="2">cv. Fuchu</strain>
    </source>
</reference>
<accession>A0A7J0ER70</accession>
<evidence type="ECO:0000313" key="1">
    <source>
        <dbReference type="EMBL" id="GFY88832.1"/>
    </source>
</evidence>
<proteinExistence type="predicted"/>
<gene>
    <name evidence="1" type="ORF">Acr_06g0007720</name>
</gene>
<comment type="caution">
    <text evidence="1">The sequence shown here is derived from an EMBL/GenBank/DDBJ whole genome shotgun (WGS) entry which is preliminary data.</text>
</comment>
<name>A0A7J0ER70_9ERIC</name>
<dbReference type="Proteomes" id="UP000585474">
    <property type="component" value="Unassembled WGS sequence"/>
</dbReference>
<protein>
    <submittedName>
        <fullName evidence="1">Uncharacterized protein</fullName>
    </submittedName>
</protein>
<keyword evidence="2" id="KW-1185">Reference proteome</keyword>
<organism evidence="1 2">
    <name type="scientific">Actinidia rufa</name>
    <dbReference type="NCBI Taxonomy" id="165716"/>
    <lineage>
        <taxon>Eukaryota</taxon>
        <taxon>Viridiplantae</taxon>
        <taxon>Streptophyta</taxon>
        <taxon>Embryophyta</taxon>
        <taxon>Tracheophyta</taxon>
        <taxon>Spermatophyta</taxon>
        <taxon>Magnoliopsida</taxon>
        <taxon>eudicotyledons</taxon>
        <taxon>Gunneridae</taxon>
        <taxon>Pentapetalae</taxon>
        <taxon>asterids</taxon>
        <taxon>Ericales</taxon>
        <taxon>Actinidiaceae</taxon>
        <taxon>Actinidia</taxon>
    </lineage>
</organism>